<keyword evidence="3" id="KW-0804">Transcription</keyword>
<organism evidence="6 7">
    <name type="scientific">Nocardioides zeae</name>
    <dbReference type="NCBI Taxonomy" id="1457234"/>
    <lineage>
        <taxon>Bacteria</taxon>
        <taxon>Bacillati</taxon>
        <taxon>Actinomycetota</taxon>
        <taxon>Actinomycetes</taxon>
        <taxon>Propionibacteriales</taxon>
        <taxon>Nocardioidaceae</taxon>
        <taxon>Nocardioides</taxon>
    </lineage>
</organism>
<dbReference type="InterPro" id="IPR005471">
    <property type="entry name" value="Tscrpt_reg_IclR_N"/>
</dbReference>
<feature type="domain" description="IclR-ED" evidence="5">
    <location>
        <begin position="79"/>
        <end position="256"/>
    </location>
</feature>
<evidence type="ECO:0000256" key="2">
    <source>
        <dbReference type="ARBA" id="ARBA00023125"/>
    </source>
</evidence>
<keyword evidence="7" id="KW-1185">Reference proteome</keyword>
<proteinExistence type="predicted"/>
<dbReference type="InterPro" id="IPR050707">
    <property type="entry name" value="HTH_MetabolicPath_Reg"/>
</dbReference>
<dbReference type="Gene3D" id="3.30.450.40">
    <property type="match status" value="1"/>
</dbReference>
<dbReference type="SMART" id="SM00346">
    <property type="entry name" value="HTH_ICLR"/>
    <property type="match status" value="1"/>
</dbReference>
<evidence type="ECO:0000259" key="5">
    <source>
        <dbReference type="PROSITE" id="PS51078"/>
    </source>
</evidence>
<accession>A0A6P0HJ09</accession>
<dbReference type="RefSeq" id="WP_163772109.1">
    <property type="nucleotide sequence ID" value="NZ_JAAGXA010000006.1"/>
</dbReference>
<comment type="caution">
    <text evidence="6">The sequence shown here is derived from an EMBL/GenBank/DDBJ whole genome shotgun (WGS) entry which is preliminary data.</text>
</comment>
<dbReference type="PANTHER" id="PTHR30136:SF24">
    <property type="entry name" value="HTH-TYPE TRANSCRIPTIONAL REPRESSOR ALLR"/>
    <property type="match status" value="1"/>
</dbReference>
<evidence type="ECO:0000256" key="3">
    <source>
        <dbReference type="ARBA" id="ARBA00023163"/>
    </source>
</evidence>
<dbReference type="GO" id="GO:0045892">
    <property type="term" value="P:negative regulation of DNA-templated transcription"/>
    <property type="evidence" value="ECO:0007669"/>
    <property type="project" value="TreeGrafter"/>
</dbReference>
<dbReference type="EMBL" id="JAAGXA010000006">
    <property type="protein sequence ID" value="NEN78546.1"/>
    <property type="molecule type" value="Genomic_DNA"/>
</dbReference>
<sequence>MSGVTHVSSPPETTGRGTVTMRALSLLGAFDERHRRLTLTEMAARASLPVPTAHRLVGDLVAWGALTRDPEGRYVVGRRLWDLGLLSPVQRGLRDVASPYLHDLYGTTRATVHLAVRDRGHALYLDRLAGHSSVPAVSSVGARLPLHATGVGKVLLAHAPEQVRVEVMASLQRLTAYTITQPARLRAQLDQVERNGYAVTYEEMTLGACSVAVPVRRRGEVVAAIGIVLPRLEATIQRHVAALEVTARGIGRGLDG</sequence>
<evidence type="ECO:0000256" key="1">
    <source>
        <dbReference type="ARBA" id="ARBA00023015"/>
    </source>
</evidence>
<protein>
    <submittedName>
        <fullName evidence="6">IclR family transcriptional regulator</fullName>
    </submittedName>
</protein>
<dbReference type="InterPro" id="IPR014757">
    <property type="entry name" value="Tscrpt_reg_IclR_C"/>
</dbReference>
<evidence type="ECO:0000313" key="6">
    <source>
        <dbReference type="EMBL" id="NEN78546.1"/>
    </source>
</evidence>
<dbReference type="InterPro" id="IPR036390">
    <property type="entry name" value="WH_DNA-bd_sf"/>
</dbReference>
<dbReference type="GO" id="GO:0003700">
    <property type="term" value="F:DNA-binding transcription factor activity"/>
    <property type="evidence" value="ECO:0007669"/>
    <property type="project" value="TreeGrafter"/>
</dbReference>
<keyword evidence="2" id="KW-0238">DNA-binding</keyword>
<dbReference type="Gene3D" id="1.10.10.10">
    <property type="entry name" value="Winged helix-like DNA-binding domain superfamily/Winged helix DNA-binding domain"/>
    <property type="match status" value="1"/>
</dbReference>
<dbReference type="GO" id="GO:0003677">
    <property type="term" value="F:DNA binding"/>
    <property type="evidence" value="ECO:0007669"/>
    <property type="project" value="UniProtKB-KW"/>
</dbReference>
<dbReference type="InterPro" id="IPR029016">
    <property type="entry name" value="GAF-like_dom_sf"/>
</dbReference>
<dbReference type="PROSITE" id="PS51077">
    <property type="entry name" value="HTH_ICLR"/>
    <property type="match status" value="1"/>
</dbReference>
<dbReference type="PANTHER" id="PTHR30136">
    <property type="entry name" value="HELIX-TURN-HELIX TRANSCRIPTIONAL REGULATOR, ICLR FAMILY"/>
    <property type="match status" value="1"/>
</dbReference>
<dbReference type="SUPFAM" id="SSF46785">
    <property type="entry name" value="Winged helix' DNA-binding domain"/>
    <property type="match status" value="1"/>
</dbReference>
<gene>
    <name evidence="6" type="ORF">G3T38_09675</name>
</gene>
<evidence type="ECO:0000259" key="4">
    <source>
        <dbReference type="PROSITE" id="PS51077"/>
    </source>
</evidence>
<dbReference type="InterPro" id="IPR036388">
    <property type="entry name" value="WH-like_DNA-bd_sf"/>
</dbReference>
<keyword evidence="1" id="KW-0805">Transcription regulation</keyword>
<dbReference type="Pfam" id="PF01614">
    <property type="entry name" value="IclR_C"/>
    <property type="match status" value="1"/>
</dbReference>
<evidence type="ECO:0000313" key="7">
    <source>
        <dbReference type="Proteomes" id="UP000468687"/>
    </source>
</evidence>
<dbReference type="AlphaFoldDB" id="A0A6P0HJ09"/>
<dbReference type="SUPFAM" id="SSF55781">
    <property type="entry name" value="GAF domain-like"/>
    <property type="match status" value="1"/>
</dbReference>
<dbReference type="Pfam" id="PF09339">
    <property type="entry name" value="HTH_IclR"/>
    <property type="match status" value="1"/>
</dbReference>
<dbReference type="PROSITE" id="PS51078">
    <property type="entry name" value="ICLR_ED"/>
    <property type="match status" value="1"/>
</dbReference>
<name>A0A6P0HJ09_9ACTN</name>
<feature type="domain" description="HTH iclR-type" evidence="4">
    <location>
        <begin position="17"/>
        <end position="78"/>
    </location>
</feature>
<reference evidence="6 7" key="1">
    <citation type="journal article" date="2014" name="Int. J. Syst. Evol. Microbiol.">
        <title>Nocardioides zeae sp. nov., isolated from the stem of Zea mays.</title>
        <authorList>
            <person name="Glaeser S.P."/>
            <person name="McInroy J.A."/>
            <person name="Busse H.J."/>
            <person name="Kampfer P."/>
        </authorList>
    </citation>
    <scope>NUCLEOTIDE SEQUENCE [LARGE SCALE GENOMIC DNA]</scope>
    <source>
        <strain evidence="6 7">JCM 30728</strain>
    </source>
</reference>
<dbReference type="Proteomes" id="UP000468687">
    <property type="component" value="Unassembled WGS sequence"/>
</dbReference>